<dbReference type="AlphaFoldDB" id="A0A557RFE1"/>
<dbReference type="EMBL" id="VMKP01000004">
    <property type="protein sequence ID" value="TVO63870.1"/>
    <property type="molecule type" value="Genomic_DNA"/>
</dbReference>
<keyword evidence="4 6" id="KW-0464">Manganese</keyword>
<dbReference type="PANTHER" id="PTHR11113">
    <property type="entry name" value="N-ACETYLGLUCOSAMINE-6-PHOSPHATE DEACETYLASE"/>
    <property type="match status" value="1"/>
</dbReference>
<name>A0A557RFE1_9GAMM</name>
<dbReference type="InterPro" id="IPR011059">
    <property type="entry name" value="Metal-dep_hydrolase_composite"/>
</dbReference>
<evidence type="ECO:0000256" key="1">
    <source>
        <dbReference type="ARBA" id="ARBA00006773"/>
    </source>
</evidence>
<evidence type="ECO:0000256" key="6">
    <source>
        <dbReference type="HAMAP-Rule" id="MF_01518"/>
    </source>
</evidence>
<dbReference type="InterPro" id="IPR006679">
    <property type="entry name" value="Adenine_deam"/>
</dbReference>
<dbReference type="InterPro" id="IPR032466">
    <property type="entry name" value="Metal_Hydrolase"/>
</dbReference>
<dbReference type="GO" id="GO:0006146">
    <property type="term" value="P:adenine catabolic process"/>
    <property type="evidence" value="ECO:0007669"/>
    <property type="project" value="InterPro"/>
</dbReference>
<dbReference type="HAMAP" id="MF_01518">
    <property type="entry name" value="Adenine_deamin"/>
    <property type="match status" value="1"/>
</dbReference>
<proteinExistence type="inferred from homology"/>
<dbReference type="Pfam" id="PF01979">
    <property type="entry name" value="Amidohydro_1"/>
    <property type="match status" value="1"/>
</dbReference>
<dbReference type="InterPro" id="IPR026912">
    <property type="entry name" value="Adenine_deam_C"/>
</dbReference>
<comment type="catalytic activity">
    <reaction evidence="5 6">
        <text>adenine + H2O + H(+) = hypoxanthine + NH4(+)</text>
        <dbReference type="Rhea" id="RHEA:23688"/>
        <dbReference type="ChEBI" id="CHEBI:15377"/>
        <dbReference type="ChEBI" id="CHEBI:15378"/>
        <dbReference type="ChEBI" id="CHEBI:16708"/>
        <dbReference type="ChEBI" id="CHEBI:17368"/>
        <dbReference type="ChEBI" id="CHEBI:28938"/>
        <dbReference type="EC" id="3.5.4.2"/>
    </reaction>
</comment>
<evidence type="ECO:0000259" key="7">
    <source>
        <dbReference type="Pfam" id="PF01979"/>
    </source>
</evidence>
<organism evidence="9 10">
    <name type="scientific">Spiribacter aquaticus</name>
    <dbReference type="NCBI Taxonomy" id="1935996"/>
    <lineage>
        <taxon>Bacteria</taxon>
        <taxon>Pseudomonadati</taxon>
        <taxon>Pseudomonadota</taxon>
        <taxon>Gammaproteobacteria</taxon>
        <taxon>Chromatiales</taxon>
        <taxon>Ectothiorhodospiraceae</taxon>
        <taxon>Spiribacter</taxon>
    </lineage>
</organism>
<comment type="caution">
    <text evidence="9">The sequence shown here is derived from an EMBL/GenBank/DDBJ whole genome shotgun (WGS) entry which is preliminary data.</text>
</comment>
<dbReference type="SUPFAM" id="SSF51556">
    <property type="entry name" value="Metallo-dependent hydrolases"/>
    <property type="match status" value="1"/>
</dbReference>
<gene>
    <name evidence="6 9" type="primary">ade</name>
    <name evidence="9" type="ORF">FPL11_09455</name>
</gene>
<comment type="similarity">
    <text evidence="1 6">Belongs to the metallo-dependent hydrolases superfamily. Adenine deaminase family.</text>
</comment>
<dbReference type="Pfam" id="PF13382">
    <property type="entry name" value="Adenine_deam_C"/>
    <property type="match status" value="1"/>
</dbReference>
<dbReference type="InterPro" id="IPR006680">
    <property type="entry name" value="Amidohydro-rel"/>
</dbReference>
<evidence type="ECO:0000256" key="4">
    <source>
        <dbReference type="ARBA" id="ARBA00023211"/>
    </source>
</evidence>
<dbReference type="PANTHER" id="PTHR11113:SF2">
    <property type="entry name" value="ADENINE DEAMINASE"/>
    <property type="match status" value="1"/>
</dbReference>
<dbReference type="NCBIfam" id="TIGR01178">
    <property type="entry name" value="ade"/>
    <property type="match status" value="1"/>
</dbReference>
<evidence type="ECO:0000313" key="9">
    <source>
        <dbReference type="EMBL" id="TVO63870.1"/>
    </source>
</evidence>
<evidence type="ECO:0000256" key="5">
    <source>
        <dbReference type="ARBA" id="ARBA00047720"/>
    </source>
</evidence>
<evidence type="ECO:0000259" key="8">
    <source>
        <dbReference type="Pfam" id="PF13382"/>
    </source>
</evidence>
<keyword evidence="10" id="KW-1185">Reference proteome</keyword>
<dbReference type="GO" id="GO:0000034">
    <property type="term" value="F:adenine deaminase activity"/>
    <property type="evidence" value="ECO:0007669"/>
    <property type="project" value="UniProtKB-UniRule"/>
</dbReference>
<dbReference type="EC" id="3.5.4.2" evidence="2 6"/>
<evidence type="ECO:0000313" key="10">
    <source>
        <dbReference type="Proteomes" id="UP000316688"/>
    </source>
</evidence>
<dbReference type="Gene3D" id="3.20.20.140">
    <property type="entry name" value="Metal-dependent hydrolases"/>
    <property type="match status" value="1"/>
</dbReference>
<comment type="cofactor">
    <cofactor evidence="6">
        <name>Mn(2+)</name>
        <dbReference type="ChEBI" id="CHEBI:29035"/>
    </cofactor>
</comment>
<feature type="domain" description="Amidohydrolase-related" evidence="7">
    <location>
        <begin position="47"/>
        <end position="327"/>
    </location>
</feature>
<sequence length="558" mass="59792">MQRRTQNIRANLVDIDHRRIYAASVHWEDGHIVAIAVLGAPDPALDYLLPGFVDAHVHVESTMLTPAEFGRIASRHGTVAAVTDPHEIANVLGADGVRYMAEDARRSPIPIHFGAPACVPATRYETSGAELSAEAIETLLHEGSAGHLAEVMDFPGVLAREPGLMAKIEVARRWGRTIDGHAPGLTGAAARDYADAGIHNDHECATREEAEAKLAAGMHLVIREGSAAKNFDALHPLIDRFPGQIMFCTDDLHPDDLVTGHIDRIAARAIQAGHDRFDVLRAACSNPVAHYRMDVGQLRVGDRMDAITVTDPDQLNVVTTWVAGTRVAQQGRSLTAHRPATPSNRFNAAPISARTLTEALPTGDPDDASRQLRVIECRDGALDTRECHLPPSWQGDHPVPDPDRDLLLLTVVNRYHPAPPAVAFIRGFGLTDGAIAGSIAHDSHNVIAVGSHIQWVSEAVNEVIDMQGGIAAVGGAGRDRLPLPVAGLMSTADGDTMAARHHAMVSLAHAMGSPLSAPFMTLSFMALLVIPALKLSDQGLFDGERFEFLSLLTPPLSS</sequence>
<evidence type="ECO:0000256" key="3">
    <source>
        <dbReference type="ARBA" id="ARBA00022801"/>
    </source>
</evidence>
<reference evidence="9 10" key="1">
    <citation type="submission" date="2019-07" db="EMBL/GenBank/DDBJ databases">
        <title>Reclasification of Spiribacter aquaticus.</title>
        <authorList>
            <person name="Leon M.J."/>
            <person name="Sanchez-Porro C."/>
            <person name="Ventosa A."/>
        </authorList>
    </citation>
    <scope>NUCLEOTIDE SEQUENCE [LARGE SCALE GENOMIC DNA]</scope>
    <source>
        <strain evidence="9 10">SP30</strain>
    </source>
</reference>
<dbReference type="Proteomes" id="UP000316688">
    <property type="component" value="Unassembled WGS sequence"/>
</dbReference>
<dbReference type="SUPFAM" id="SSF51338">
    <property type="entry name" value="Composite domain of metallo-dependent hydrolases"/>
    <property type="match status" value="1"/>
</dbReference>
<keyword evidence="3 6" id="KW-0378">Hydrolase</keyword>
<protein>
    <recommendedName>
        <fullName evidence="2 6">Adenine deaminase</fullName>
        <shortName evidence="6">Adenase</shortName>
        <shortName evidence="6">Adenine aminase</shortName>
        <ecNumber evidence="2 6">3.5.4.2</ecNumber>
    </recommendedName>
</protein>
<dbReference type="RefSeq" id="WP_144348386.1">
    <property type="nucleotide sequence ID" value="NZ_VMKP01000004.1"/>
</dbReference>
<accession>A0A557RFE1</accession>
<feature type="domain" description="Adenine deaminase C-terminal" evidence="8">
    <location>
        <begin position="384"/>
        <end position="547"/>
    </location>
</feature>
<evidence type="ECO:0000256" key="2">
    <source>
        <dbReference type="ARBA" id="ARBA00012782"/>
    </source>
</evidence>